<dbReference type="PANTHER" id="PTHR31651">
    <property type="match status" value="1"/>
</dbReference>
<keyword evidence="7" id="KW-0927">Auxin signaling pathway</keyword>
<keyword evidence="4" id="KW-0256">Endoplasmic reticulum</keyword>
<dbReference type="Proteomes" id="UP001386955">
    <property type="component" value="Unassembled WGS sequence"/>
</dbReference>
<dbReference type="GO" id="GO:0080162">
    <property type="term" value="P:endoplasmic reticulum to cytosol auxin transport"/>
    <property type="evidence" value="ECO:0007669"/>
    <property type="project" value="InterPro"/>
</dbReference>
<comment type="function">
    <text evidence="8">Involved in cellular auxin homeostasis by regulating auxin metabolism. Regulates intracellular auxin accumulation at the endoplasmic reticulum and thus auxin availability for nuclear auxin signaling.</text>
</comment>
<feature type="transmembrane region" description="Helical" evidence="10">
    <location>
        <begin position="28"/>
        <end position="48"/>
    </location>
</feature>
<evidence type="ECO:0000256" key="3">
    <source>
        <dbReference type="ARBA" id="ARBA00022692"/>
    </source>
</evidence>
<protein>
    <recommendedName>
        <fullName evidence="13">PIN-like protein</fullName>
    </recommendedName>
</protein>
<reference evidence="11 12" key="1">
    <citation type="submission" date="2024-01" db="EMBL/GenBank/DDBJ databases">
        <title>The genomes of 5 underutilized Papilionoideae crops provide insights into root nodulation and disease resistanc.</title>
        <authorList>
            <person name="Jiang F."/>
        </authorList>
    </citation>
    <scope>NUCLEOTIDE SEQUENCE [LARGE SCALE GENOMIC DNA]</scope>
    <source>
        <strain evidence="11">DUOXIRENSHENG_FW03</strain>
        <tissue evidence="11">Leaves</tissue>
    </source>
</reference>
<evidence type="ECO:0000256" key="5">
    <source>
        <dbReference type="ARBA" id="ARBA00022989"/>
    </source>
</evidence>
<keyword evidence="6 10" id="KW-0472">Membrane</keyword>
<evidence type="ECO:0000256" key="7">
    <source>
        <dbReference type="ARBA" id="ARBA00023294"/>
    </source>
</evidence>
<keyword evidence="12" id="KW-1185">Reference proteome</keyword>
<comment type="caution">
    <text evidence="11">The sequence shown here is derived from an EMBL/GenBank/DDBJ whole genome shotgun (WGS) entry which is preliminary data.</text>
</comment>
<dbReference type="EMBL" id="JAYMYS010000007">
    <property type="protein sequence ID" value="KAK7386583.1"/>
    <property type="molecule type" value="Genomic_DNA"/>
</dbReference>
<name>A0AAN9S1H1_PSOTE</name>
<evidence type="ECO:0000256" key="2">
    <source>
        <dbReference type="ARBA" id="ARBA00022448"/>
    </source>
</evidence>
<comment type="similarity">
    <text evidence="9">Belongs to the auxin efflux carrier (TC 2.A.69.2) family.</text>
</comment>
<evidence type="ECO:0000256" key="1">
    <source>
        <dbReference type="ARBA" id="ARBA00004477"/>
    </source>
</evidence>
<accession>A0AAN9S1H1</accession>
<evidence type="ECO:0008006" key="13">
    <source>
        <dbReference type="Google" id="ProtNLM"/>
    </source>
</evidence>
<dbReference type="GO" id="GO:0005789">
    <property type="term" value="C:endoplasmic reticulum membrane"/>
    <property type="evidence" value="ECO:0007669"/>
    <property type="project" value="UniProtKB-SubCell"/>
</dbReference>
<gene>
    <name evidence="11" type="ORF">VNO78_26916</name>
</gene>
<dbReference type="PANTHER" id="PTHR31651:SF6">
    <property type="entry name" value="PROTEIN PIN-LIKES 1-LIKE"/>
    <property type="match status" value="1"/>
</dbReference>
<dbReference type="GO" id="GO:0009734">
    <property type="term" value="P:auxin-activated signaling pathway"/>
    <property type="evidence" value="ECO:0007669"/>
    <property type="project" value="UniProtKB-KW"/>
</dbReference>
<dbReference type="InterPro" id="IPR045033">
    <property type="entry name" value="PILS1/3/4/5/7"/>
</dbReference>
<evidence type="ECO:0000313" key="12">
    <source>
        <dbReference type="Proteomes" id="UP001386955"/>
    </source>
</evidence>
<dbReference type="Pfam" id="PF03547">
    <property type="entry name" value="Mem_trans"/>
    <property type="match status" value="1"/>
</dbReference>
<evidence type="ECO:0000256" key="4">
    <source>
        <dbReference type="ARBA" id="ARBA00022824"/>
    </source>
</evidence>
<feature type="transmembrane region" description="Helical" evidence="10">
    <location>
        <begin position="161"/>
        <end position="179"/>
    </location>
</feature>
<keyword evidence="5 10" id="KW-1133">Transmembrane helix</keyword>
<proteinExistence type="inferred from homology"/>
<evidence type="ECO:0000256" key="10">
    <source>
        <dbReference type="SAM" id="Phobius"/>
    </source>
</evidence>
<keyword evidence="2" id="KW-0813">Transport</keyword>
<dbReference type="InterPro" id="IPR004776">
    <property type="entry name" value="Mem_transp_PIN-like"/>
</dbReference>
<keyword evidence="3 10" id="KW-0812">Transmembrane</keyword>
<evidence type="ECO:0000256" key="8">
    <source>
        <dbReference type="ARBA" id="ARBA00025100"/>
    </source>
</evidence>
<sequence>MLLIIVPAVCEQSSSIFGDSSTCSTYGEAYAAVSTGVGTVFIWTYLFIVMEESTDNKSIENEDISETTASAIYSAGTLERSSPNITEPLLTSTESVTIIESSFDSNRRKMPMLEYITSPIIKCMRYVKLETLFTPSTIAVIIGFAIGSISPIQKLMVGNSAPFRVLLTSASLVGYAFFISSG</sequence>
<comment type="subcellular location">
    <subcellularLocation>
        <location evidence="1">Endoplasmic reticulum membrane</location>
        <topology evidence="1">Multi-pass membrane protein</topology>
    </subcellularLocation>
</comment>
<evidence type="ECO:0000256" key="9">
    <source>
        <dbReference type="ARBA" id="ARBA00025752"/>
    </source>
</evidence>
<evidence type="ECO:0000256" key="6">
    <source>
        <dbReference type="ARBA" id="ARBA00023136"/>
    </source>
</evidence>
<feature type="transmembrane region" description="Helical" evidence="10">
    <location>
        <begin position="132"/>
        <end position="149"/>
    </location>
</feature>
<evidence type="ECO:0000313" key="11">
    <source>
        <dbReference type="EMBL" id="KAK7386583.1"/>
    </source>
</evidence>
<organism evidence="11 12">
    <name type="scientific">Psophocarpus tetragonolobus</name>
    <name type="common">Winged bean</name>
    <name type="synonym">Dolichos tetragonolobus</name>
    <dbReference type="NCBI Taxonomy" id="3891"/>
    <lineage>
        <taxon>Eukaryota</taxon>
        <taxon>Viridiplantae</taxon>
        <taxon>Streptophyta</taxon>
        <taxon>Embryophyta</taxon>
        <taxon>Tracheophyta</taxon>
        <taxon>Spermatophyta</taxon>
        <taxon>Magnoliopsida</taxon>
        <taxon>eudicotyledons</taxon>
        <taxon>Gunneridae</taxon>
        <taxon>Pentapetalae</taxon>
        <taxon>rosids</taxon>
        <taxon>fabids</taxon>
        <taxon>Fabales</taxon>
        <taxon>Fabaceae</taxon>
        <taxon>Papilionoideae</taxon>
        <taxon>50 kb inversion clade</taxon>
        <taxon>NPAAA clade</taxon>
        <taxon>indigoferoid/millettioid clade</taxon>
        <taxon>Phaseoleae</taxon>
        <taxon>Psophocarpus</taxon>
    </lineage>
</organism>
<dbReference type="AlphaFoldDB" id="A0AAN9S1H1"/>